<reference evidence="1 2" key="1">
    <citation type="submission" date="2022-09" db="EMBL/GenBank/DDBJ databases">
        <authorList>
            <person name="Han X.L."/>
            <person name="Wang Q."/>
            <person name="Lu T."/>
        </authorList>
    </citation>
    <scope>NUCLEOTIDE SEQUENCE [LARGE SCALE GENOMIC DNA]</scope>
    <source>
        <strain evidence="1 2">WQ 127069</strain>
    </source>
</reference>
<keyword evidence="2" id="KW-1185">Reference proteome</keyword>
<accession>A0ABT2USJ1</accession>
<dbReference type="Proteomes" id="UP001652445">
    <property type="component" value="Unassembled WGS sequence"/>
</dbReference>
<gene>
    <name evidence="1" type="ORF">OB236_31415</name>
</gene>
<dbReference type="EMBL" id="JAOQIO010000107">
    <property type="protein sequence ID" value="MCU6796644.1"/>
    <property type="molecule type" value="Genomic_DNA"/>
</dbReference>
<proteinExistence type="predicted"/>
<name>A0ABT2USJ1_9BACL</name>
<evidence type="ECO:0000313" key="2">
    <source>
        <dbReference type="Proteomes" id="UP001652445"/>
    </source>
</evidence>
<comment type="caution">
    <text evidence="1">The sequence shown here is derived from an EMBL/GenBank/DDBJ whole genome shotgun (WGS) entry which is preliminary data.</text>
</comment>
<evidence type="ECO:0000313" key="1">
    <source>
        <dbReference type="EMBL" id="MCU6796644.1"/>
    </source>
</evidence>
<organism evidence="1 2">
    <name type="scientific">Paenibacillus baimaensis</name>
    <dbReference type="NCBI Taxonomy" id="2982185"/>
    <lineage>
        <taxon>Bacteria</taxon>
        <taxon>Bacillati</taxon>
        <taxon>Bacillota</taxon>
        <taxon>Bacilli</taxon>
        <taxon>Bacillales</taxon>
        <taxon>Paenibacillaceae</taxon>
        <taxon>Paenibacillus</taxon>
    </lineage>
</organism>
<sequence>MVIRHEEKPLTALSEEKIVEFLMDIRDRVDAVELLKSQHEDTHEVSFYKGQLAELNRIIENSKLFFNMDVFDLNYAHKMLDSYELSLQDTSGKGFQAKVKAFDVEHAQHKAALDYPDYSFVEARKI</sequence>
<protein>
    <submittedName>
        <fullName evidence="1">Uncharacterized protein</fullName>
    </submittedName>
</protein>
<dbReference type="RefSeq" id="WP_262687489.1">
    <property type="nucleotide sequence ID" value="NZ_JAOQIO010000107.1"/>
</dbReference>